<comment type="caution">
    <text evidence="3">The sequence shown here is derived from an EMBL/GenBank/DDBJ whole genome shotgun (WGS) entry which is preliminary data.</text>
</comment>
<proteinExistence type="predicted"/>
<dbReference type="Proteomes" id="UP001153269">
    <property type="component" value="Unassembled WGS sequence"/>
</dbReference>
<sequence>MTSTCSLVVSRVDGRRKFLSSSLRLRLLSSTLHLLSSTPPTPPFFPPPSRLSPSSPPIFIVSTTRRKDRKRWRVTEEEAEALAGRLHPSDESITREARGFLFDFYSLRLSSPFFRGYVNVRREEKRREEKRREEKRREEKRREEHEDEGWLVLISSARFQVKRRPGRSGTGGASTFLLLGGDTNGCRGKNKQIMKRRRWRKEQRRRKRRRENRGGGTMKRDSSLINAMLPALPPPPRPAAREIS</sequence>
<evidence type="ECO:0000256" key="1">
    <source>
        <dbReference type="SAM" id="Coils"/>
    </source>
</evidence>
<feature type="region of interest" description="Disordered" evidence="2">
    <location>
        <begin position="38"/>
        <end position="57"/>
    </location>
</feature>
<evidence type="ECO:0000313" key="4">
    <source>
        <dbReference type="Proteomes" id="UP001153269"/>
    </source>
</evidence>
<keyword evidence="4" id="KW-1185">Reference proteome</keyword>
<gene>
    <name evidence="3" type="ORF">PLEPLA_LOCUS27363</name>
</gene>
<organism evidence="3 4">
    <name type="scientific">Pleuronectes platessa</name>
    <name type="common">European plaice</name>
    <dbReference type="NCBI Taxonomy" id="8262"/>
    <lineage>
        <taxon>Eukaryota</taxon>
        <taxon>Metazoa</taxon>
        <taxon>Chordata</taxon>
        <taxon>Craniata</taxon>
        <taxon>Vertebrata</taxon>
        <taxon>Euteleostomi</taxon>
        <taxon>Actinopterygii</taxon>
        <taxon>Neopterygii</taxon>
        <taxon>Teleostei</taxon>
        <taxon>Neoteleostei</taxon>
        <taxon>Acanthomorphata</taxon>
        <taxon>Carangaria</taxon>
        <taxon>Pleuronectiformes</taxon>
        <taxon>Pleuronectoidei</taxon>
        <taxon>Pleuronectidae</taxon>
        <taxon>Pleuronectes</taxon>
    </lineage>
</organism>
<dbReference type="EMBL" id="CADEAL010002304">
    <property type="protein sequence ID" value="CAB1439581.1"/>
    <property type="molecule type" value="Genomic_DNA"/>
</dbReference>
<protein>
    <submittedName>
        <fullName evidence="3">Uncharacterized protein</fullName>
    </submittedName>
</protein>
<evidence type="ECO:0000313" key="3">
    <source>
        <dbReference type="EMBL" id="CAB1439581.1"/>
    </source>
</evidence>
<feature type="coiled-coil region" evidence="1">
    <location>
        <begin position="118"/>
        <end position="148"/>
    </location>
</feature>
<name>A0A9N7YVS7_PLEPL</name>
<evidence type="ECO:0000256" key="2">
    <source>
        <dbReference type="SAM" id="MobiDB-lite"/>
    </source>
</evidence>
<feature type="compositionally biased region" description="Basic residues" evidence="2">
    <location>
        <begin position="188"/>
        <end position="211"/>
    </location>
</feature>
<feature type="compositionally biased region" description="Pro residues" evidence="2">
    <location>
        <begin position="39"/>
        <end position="56"/>
    </location>
</feature>
<feature type="region of interest" description="Disordered" evidence="2">
    <location>
        <begin position="184"/>
        <end position="244"/>
    </location>
</feature>
<reference evidence="3" key="1">
    <citation type="submission" date="2020-03" db="EMBL/GenBank/DDBJ databases">
        <authorList>
            <person name="Weist P."/>
        </authorList>
    </citation>
    <scope>NUCLEOTIDE SEQUENCE</scope>
</reference>
<keyword evidence="1" id="KW-0175">Coiled coil</keyword>
<accession>A0A9N7YVS7</accession>
<dbReference type="AlphaFoldDB" id="A0A9N7YVS7"/>